<keyword evidence="2" id="KW-1185">Reference proteome</keyword>
<dbReference type="AlphaFoldDB" id="A0A261F7W6"/>
<proteinExistence type="predicted"/>
<comment type="caution">
    <text evidence="1">The sequence shown here is derived from an EMBL/GenBank/DDBJ whole genome shotgun (WGS) entry which is preliminary data.</text>
</comment>
<organism evidence="1 2">
    <name type="scientific">Aeriscardovia aeriphila</name>
    <dbReference type="NCBI Taxonomy" id="218139"/>
    <lineage>
        <taxon>Bacteria</taxon>
        <taxon>Bacillati</taxon>
        <taxon>Actinomycetota</taxon>
        <taxon>Actinomycetes</taxon>
        <taxon>Bifidobacteriales</taxon>
        <taxon>Bifidobacteriaceae</taxon>
        <taxon>Aeriscardovia</taxon>
    </lineage>
</organism>
<name>A0A261F7W6_9BIFI</name>
<evidence type="ECO:0000313" key="1">
    <source>
        <dbReference type="EMBL" id="OZG55239.1"/>
    </source>
</evidence>
<protein>
    <submittedName>
        <fullName evidence="1">Uncharacterized protein</fullName>
    </submittedName>
</protein>
<dbReference type="Proteomes" id="UP000228976">
    <property type="component" value="Unassembled WGS sequence"/>
</dbReference>
<dbReference type="EMBL" id="MWWU01000004">
    <property type="protein sequence ID" value="OZG55239.1"/>
    <property type="molecule type" value="Genomic_DNA"/>
</dbReference>
<reference evidence="1 2" key="1">
    <citation type="journal article" date="2017" name="BMC Genomics">
        <title>Comparative genomic and phylogenomic analyses of the Bifidobacteriaceae family.</title>
        <authorList>
            <person name="Lugli G.A."/>
            <person name="Milani C."/>
            <person name="Turroni F."/>
            <person name="Duranti S."/>
            <person name="Mancabelli L."/>
            <person name="Mangifesta M."/>
            <person name="Ferrario C."/>
            <person name="Modesto M."/>
            <person name="Mattarelli P."/>
            <person name="Jiri K."/>
            <person name="van Sinderen D."/>
            <person name="Ventura M."/>
        </authorList>
    </citation>
    <scope>NUCLEOTIDE SEQUENCE [LARGE SCALE GENOMIC DNA]</scope>
    <source>
        <strain evidence="1 2">LMG 21773</strain>
    </source>
</reference>
<gene>
    <name evidence="1" type="ORF">AEAE_1217</name>
</gene>
<accession>A0A261F7W6</accession>
<dbReference type="RefSeq" id="WP_094690293.1">
    <property type="nucleotide sequence ID" value="NZ_JACBYZ010000001.1"/>
</dbReference>
<evidence type="ECO:0000313" key="2">
    <source>
        <dbReference type="Proteomes" id="UP000228976"/>
    </source>
</evidence>
<sequence length="122" mass="13385">MIYLILGWIGAIIALLLLVLALAKMESVNNGLSSRVPDTFEWLQRKAMRQQKNRRNGRVIATQMALAPSKDVRHGATAQDRSVVQTSGSVVELHAFSRQTAEEKVANGELANLVSHTSHPQA</sequence>